<evidence type="ECO:0000256" key="3">
    <source>
        <dbReference type="ARBA" id="ARBA00022448"/>
    </source>
</evidence>
<dbReference type="InterPro" id="IPR035999">
    <property type="entry name" value="Sec7_dom_sf"/>
</dbReference>
<dbReference type="InterPro" id="IPR032691">
    <property type="entry name" value="Mon2/Sec7/BIG1-like_HUS"/>
</dbReference>
<keyword evidence="6" id="KW-0472">Membrane</keyword>
<dbReference type="EMBL" id="JANBQD010000006">
    <property type="protein sequence ID" value="KAJ1995331.1"/>
    <property type="molecule type" value="Genomic_DNA"/>
</dbReference>
<feature type="region of interest" description="Disordered" evidence="7">
    <location>
        <begin position="1615"/>
        <end position="1676"/>
    </location>
</feature>
<evidence type="ECO:0000256" key="4">
    <source>
        <dbReference type="ARBA" id="ARBA00022490"/>
    </source>
</evidence>
<dbReference type="InterPro" id="IPR016024">
    <property type="entry name" value="ARM-type_fold"/>
</dbReference>
<dbReference type="PROSITE" id="PS50190">
    <property type="entry name" value="SEC7"/>
    <property type="match status" value="1"/>
</dbReference>
<organism evidence="9 10">
    <name type="scientific">Coemansia umbellata</name>
    <dbReference type="NCBI Taxonomy" id="1424467"/>
    <lineage>
        <taxon>Eukaryota</taxon>
        <taxon>Fungi</taxon>
        <taxon>Fungi incertae sedis</taxon>
        <taxon>Zoopagomycota</taxon>
        <taxon>Kickxellomycotina</taxon>
        <taxon>Kickxellomycetes</taxon>
        <taxon>Kickxellales</taxon>
        <taxon>Kickxellaceae</taxon>
        <taxon>Coemansia</taxon>
    </lineage>
</organism>
<keyword evidence="4" id="KW-0963">Cytoplasm</keyword>
<feature type="compositionally biased region" description="Low complexity" evidence="7">
    <location>
        <begin position="1651"/>
        <end position="1666"/>
    </location>
</feature>
<comment type="caution">
    <text evidence="9">The sequence shown here is derived from an EMBL/GenBank/DDBJ whole genome shotgun (WGS) entry which is preliminary data.</text>
</comment>
<feature type="compositionally biased region" description="Low complexity" evidence="7">
    <location>
        <begin position="515"/>
        <end position="525"/>
    </location>
</feature>
<keyword evidence="5" id="KW-0653">Protein transport</keyword>
<evidence type="ECO:0000313" key="9">
    <source>
        <dbReference type="EMBL" id="KAJ1995331.1"/>
    </source>
</evidence>
<gene>
    <name evidence="9" type="primary">SEC7</name>
    <name evidence="9" type="ORF">EDC05_000883</name>
</gene>
<evidence type="ECO:0000256" key="7">
    <source>
        <dbReference type="SAM" id="MobiDB-lite"/>
    </source>
</evidence>
<dbReference type="CDD" id="cd00171">
    <property type="entry name" value="Sec7"/>
    <property type="match status" value="1"/>
</dbReference>
<feature type="domain" description="SEC7" evidence="8">
    <location>
        <begin position="643"/>
        <end position="832"/>
    </location>
</feature>
<dbReference type="InterPro" id="IPR023394">
    <property type="entry name" value="Sec7_C_sf"/>
</dbReference>
<feature type="region of interest" description="Disordered" evidence="7">
    <location>
        <begin position="513"/>
        <end position="549"/>
    </location>
</feature>
<dbReference type="SMART" id="SM00222">
    <property type="entry name" value="Sec7"/>
    <property type="match status" value="1"/>
</dbReference>
<name>A0ABQ8PVW8_9FUNG</name>
<accession>A0ABQ8PVW8</accession>
<dbReference type="InterPro" id="IPR015403">
    <property type="entry name" value="Mon2/Sec7/BIG1-like_HDS"/>
</dbReference>
<dbReference type="InterPro" id="IPR032629">
    <property type="entry name" value="DCB_dom"/>
</dbReference>
<dbReference type="SUPFAM" id="SSF48425">
    <property type="entry name" value="Sec7 domain"/>
    <property type="match status" value="1"/>
</dbReference>
<dbReference type="InterPro" id="IPR000904">
    <property type="entry name" value="Sec7_dom"/>
</dbReference>
<evidence type="ECO:0000256" key="2">
    <source>
        <dbReference type="ARBA" id="ARBA00004496"/>
    </source>
</evidence>
<reference evidence="9" key="1">
    <citation type="submission" date="2022-07" db="EMBL/GenBank/DDBJ databases">
        <title>Phylogenomic reconstructions and comparative analyses of Kickxellomycotina fungi.</title>
        <authorList>
            <person name="Reynolds N.K."/>
            <person name="Stajich J.E."/>
            <person name="Barry K."/>
            <person name="Grigoriev I.V."/>
            <person name="Crous P."/>
            <person name="Smith M.E."/>
        </authorList>
    </citation>
    <scope>NUCLEOTIDE SEQUENCE</scope>
    <source>
        <strain evidence="9">BCRC 34882</strain>
    </source>
</reference>
<dbReference type="InterPro" id="IPR046455">
    <property type="entry name" value="Sec7/BIG1-like_C"/>
</dbReference>
<keyword evidence="10" id="KW-1185">Reference proteome</keyword>
<evidence type="ECO:0000259" key="8">
    <source>
        <dbReference type="PROSITE" id="PS50190"/>
    </source>
</evidence>
<feature type="compositionally biased region" description="Polar residues" evidence="7">
    <location>
        <begin position="1"/>
        <end position="12"/>
    </location>
</feature>
<evidence type="ECO:0000256" key="5">
    <source>
        <dbReference type="ARBA" id="ARBA00022927"/>
    </source>
</evidence>
<dbReference type="PANTHER" id="PTHR10663">
    <property type="entry name" value="GUANYL-NUCLEOTIDE EXCHANGE FACTOR"/>
    <property type="match status" value="1"/>
</dbReference>
<keyword evidence="3" id="KW-0813">Transport</keyword>
<evidence type="ECO:0000256" key="6">
    <source>
        <dbReference type="ARBA" id="ARBA00023136"/>
    </source>
</evidence>
<sequence>MSNQSATQSAPASDTVEAPHEPLHLPCDPQRILAHALNTENTTNYKAPARTSTERKPPLPGLVFILGALEKLLATREGKRRDAKDALEQALLVLKPLMQADTLRQDAANVVLNALDKLCVPQTSPATLAVGLDCIEKLVSFHYFDTLKDVRSDQAGAACRAIADRLVLMVSRCFVGETTADAVQLQIVRALFALLSSERLPVEQESMLMAIRTTYNVFVQTRSTQTIAQGTLTQMVRLVMSRVPAGETPDDSAARDAFLLLRALCKLSMREIPNDHTADGRSPQLRARCLALNLIRLTLAEHTGVLASLVHLRAGRKADVAPADEFGDAEGPDATPEMAQLSEPDVRVAVPLISVVRQYLSLALSRNLVSSNPMVLDLGLAVFELTVQHMRTHLRREMEVIFREILLPLLETRGSGSLHQRGRVLHTLGRLFCHPEVVVELYLNYDCEADSLNVFQRLAEVLCKLGGAHVVVPKGSPHYHLANADASEGAAVVNAAWRTVQQRPTVFMPFGHYRQSQSQSQSQSQGDGATQSAAVRLGDSDSRTSSVSSGTLHSVYGGLDFTSDNSKGDAMQTDEYMVRQWALDGLSAMLQSMVLWSDRLADPRDLSGTEPGADDAVDAEPAEELRAVHSDSASSMPSDDPQELSSIKLRKERFAAGCRLFAWKPKKGIEAWRSTGFLLTSEPRELGRFLFRNLGQGIDKLQLGEYLGEGDAFNVAVMHAFVDQMNFTGMEFVAALRLFLQAFRLPGESQKIDRFMLKFAERYVMGNTGFANADAAYVLAYSTIILNTDQHSPQVRSRMTKQEFIGNNRGINDGSDLDPLLLGTIFDQVSLNEIKMKDDPLQSKMGGDAAKRPAFVLWGNSTANRIREQHAHASAAMAAKSEQSIRGMARKSGSLDTALLDADYLRATRPDHIAPMFGAVWTAVLAALSSPMQTSSDPHVVAACLTGFQSGIAVSSRFRMSFERTTFVTTLRNFTQLQNLAEMRRKHVEAIRALVEVAASRADVGDGLAENWLDVLQCVSQLERLQLLTQGSETSRASSSEGSVFGFGMLSVSSGSNGHSIPARTFFGSLAPAHSGSAQHPTVSVAELAKLETNSQALVVTVDRLFTASVHLSGQGIVDFVRALSQVAWGEITAAFRADDTPRRHGRRSSSSLAVQTTAPSRLFSLTKIVEISYYNMERIRVEWSQIWAILGPLFDRVGAHTDTRAALFALDSLRQLSMKFLEKEELPHFAFQKEFLRPFADILEGYIPETGLGDARAHVVVDPLVKDMVLRCVHQLVQAAAPHIRSGWKAILNVAQIAARDAHDSIAEMGFQIAKDCAEHHGPQIWMLATVSVPLAAPANGVADGDAIAESGEKTIDVVSVSGLEYFHELLDCLSEFAVGAAARRPRFALGAIDTLYLAAVTLGRQVLAHPSHMDSTVIPLDDQPLYRVWMPSLRALHEVVMHTEDLEVRTRALDMFFRLVMEQGRYFSAGLWKSVLCDLVFTMFADLRDPSVSRRFATVDDLELWFSTTLIKALRHLVALFTEYYPEHLSNALLGDILELLFMCIAQPSEVLGKIGTSCLQDLVRSNYAKWDDDAWSMVCDMFARLFHWSQPRELFSIAGASWESEQKAIADSLSAETNGDSLPVVAPRRRKSSTHKVNRPSPLRTAGSASSLLSADDNSPSPSTLQHAPVPAVPVENGKPDYAHITLKCILQLSLIQTIGELFGINIETGLVDINDDLYGHLSVHHLFVLLDCLDQSRVFASRFNMNRKVRRRLVEMGVMPSMPSLLKQETGSVLVELHVLQRMHSNALGVGDQESSAEHAAVADEVDDRLAVLMQTVLSQYGEAVLDNTDTIVVVPVDVLDAAPAVVKRSAVAAVAWRPAVLAVLHHITGLPSGAFKAAAARLWLLFVQIIGVAVRVRDLEVVGAVQRVLAVAGAGLHITPLKCAVSESG</sequence>
<dbReference type="Pfam" id="PF12783">
    <property type="entry name" value="Sec7-like_HUS"/>
    <property type="match status" value="1"/>
</dbReference>
<evidence type="ECO:0000313" key="10">
    <source>
        <dbReference type="Proteomes" id="UP001151295"/>
    </source>
</evidence>
<feature type="region of interest" description="Disordered" evidence="7">
    <location>
        <begin position="1"/>
        <end position="25"/>
    </location>
</feature>
<dbReference type="Gene3D" id="1.10.220.20">
    <property type="match status" value="1"/>
</dbReference>
<feature type="compositionally biased region" description="Basic residues" evidence="7">
    <location>
        <begin position="1630"/>
        <end position="1641"/>
    </location>
</feature>
<dbReference type="PANTHER" id="PTHR10663:SF375">
    <property type="entry name" value="LD29171P"/>
    <property type="match status" value="1"/>
</dbReference>
<comment type="subcellular location">
    <subcellularLocation>
        <location evidence="2">Cytoplasm</location>
    </subcellularLocation>
    <subcellularLocation>
        <location evidence="1">Membrane</location>
    </subcellularLocation>
</comment>
<dbReference type="Pfam" id="PF16213">
    <property type="entry name" value="DCB"/>
    <property type="match status" value="1"/>
</dbReference>
<proteinExistence type="predicted"/>
<dbReference type="Pfam" id="PF20252">
    <property type="entry name" value="BIG2_C"/>
    <property type="match status" value="1"/>
</dbReference>
<dbReference type="Pfam" id="PF09324">
    <property type="entry name" value="Sec7-like_HDS"/>
    <property type="match status" value="1"/>
</dbReference>
<dbReference type="Proteomes" id="UP001151295">
    <property type="component" value="Unassembled WGS sequence"/>
</dbReference>
<dbReference type="SUPFAM" id="SSF48371">
    <property type="entry name" value="ARM repeat"/>
    <property type="match status" value="1"/>
</dbReference>
<protein>
    <submittedName>
        <fullName evidence="9">Guanine nucleotide exchange protein for ADP-robosylation factor</fullName>
    </submittedName>
</protein>
<evidence type="ECO:0000256" key="1">
    <source>
        <dbReference type="ARBA" id="ARBA00004370"/>
    </source>
</evidence>
<dbReference type="Pfam" id="PF01369">
    <property type="entry name" value="Sec7"/>
    <property type="match status" value="1"/>
</dbReference>
<dbReference type="Gene3D" id="1.10.1000.11">
    <property type="entry name" value="Arf Nucleotide-binding Site Opener,domain 2"/>
    <property type="match status" value="1"/>
</dbReference>